<dbReference type="SUPFAM" id="SSF56747">
    <property type="entry name" value="Prim-pol domain"/>
    <property type="match status" value="1"/>
</dbReference>
<dbReference type="InterPro" id="IPR002755">
    <property type="entry name" value="DNA_primase_S"/>
</dbReference>
<keyword evidence="2 10" id="KW-0240">DNA-directed RNA polymerase</keyword>
<evidence type="ECO:0000256" key="5">
    <source>
        <dbReference type="ARBA" id="ARBA00022695"/>
    </source>
</evidence>
<dbReference type="FunFam" id="3.90.920.10:FF:000003">
    <property type="entry name" value="DNA primase"/>
    <property type="match status" value="1"/>
</dbReference>
<evidence type="ECO:0000313" key="12">
    <source>
        <dbReference type="Proteomes" id="UP001214415"/>
    </source>
</evidence>
<keyword evidence="4 10" id="KW-0808">Transferase</keyword>
<keyword evidence="9" id="KW-0804">Transcription</keyword>
<keyword evidence="7" id="KW-0479">Metal-binding</keyword>
<dbReference type="GO" id="GO:0003899">
    <property type="term" value="F:DNA-directed RNA polymerase activity"/>
    <property type="evidence" value="ECO:0007669"/>
    <property type="project" value="InterPro"/>
</dbReference>
<dbReference type="EMBL" id="CP119902">
    <property type="protein sequence ID" value="WFD23223.1"/>
    <property type="molecule type" value="Genomic_DNA"/>
</dbReference>
<evidence type="ECO:0000256" key="3">
    <source>
        <dbReference type="ARBA" id="ARBA00022515"/>
    </source>
</evidence>
<sequence>MASADASSANSYERMDEDQELDQAYAMVDESALAHDPNDPMNLLAYYRRVLPFRSLFTWLNQDVAVTRNFLHREFAFTLQNDAYLRYQSFATWEEWKKEVCRLNPSRFEIGPVYTAKPKDRKTLQKANFRPVQRELVFDIDMTDYDEIRTCCSDKRLCRRCWKLLAVAAEVLDMTLREDFGLKHLLWVYSGRRGIHCWVSDLEACALSDEARKALVGWIEVIRGGANQAKKVALGAPTAGFPRALHPSLRRALGQDVLTNTASRASPLSRGVLQRAFVDVLLRDQDVFREPARWEVLLQLLPSSESDAVARLQTRWAAGPRSSVQKWDDVLDAAQRSHDRVRPSWIAALEDIVLQYTYPRIDAEVSKRMNHLLKSPFVMHPSTGRVCVPLELEQILDFDPATGAPTVVQLLEELTRAQATPEQHSRGEWDKTSLRPFVEQFDQFCTRLLRDAREAKRAAQAASLDF</sequence>
<accession>A0AAF0EF14</accession>
<dbReference type="CDD" id="cd04860">
    <property type="entry name" value="AE_Prim_S"/>
    <property type="match status" value="1"/>
</dbReference>
<evidence type="ECO:0000256" key="6">
    <source>
        <dbReference type="ARBA" id="ARBA00022705"/>
    </source>
</evidence>
<dbReference type="PANTHER" id="PTHR10536">
    <property type="entry name" value="DNA PRIMASE SMALL SUBUNIT"/>
    <property type="match status" value="1"/>
</dbReference>
<evidence type="ECO:0000313" key="11">
    <source>
        <dbReference type="EMBL" id="WFD23223.1"/>
    </source>
</evidence>
<dbReference type="GO" id="GO:0046872">
    <property type="term" value="F:metal ion binding"/>
    <property type="evidence" value="ECO:0007669"/>
    <property type="project" value="UniProtKB-KW"/>
</dbReference>
<evidence type="ECO:0000256" key="4">
    <source>
        <dbReference type="ARBA" id="ARBA00022679"/>
    </source>
</evidence>
<dbReference type="GO" id="GO:0005658">
    <property type="term" value="C:alpha DNA polymerase:primase complex"/>
    <property type="evidence" value="ECO:0007669"/>
    <property type="project" value="UniProtKB-ARBA"/>
</dbReference>
<keyword evidence="5" id="KW-0548">Nucleotidyltransferase</keyword>
<name>A0AAF0EF14_9BASI</name>
<evidence type="ECO:0000256" key="9">
    <source>
        <dbReference type="ARBA" id="ARBA00023163"/>
    </source>
</evidence>
<dbReference type="EC" id="2.7.7.-" evidence="10"/>
<dbReference type="Proteomes" id="UP001214415">
    <property type="component" value="Chromosome 3"/>
</dbReference>
<keyword evidence="8" id="KW-0862">Zinc</keyword>
<evidence type="ECO:0000256" key="10">
    <source>
        <dbReference type="RuleBase" id="RU003514"/>
    </source>
</evidence>
<keyword evidence="12" id="KW-1185">Reference proteome</keyword>
<gene>
    <name evidence="11" type="primary">PRI1</name>
    <name evidence="11" type="ORF">MEQU1_001911</name>
</gene>
<dbReference type="Pfam" id="PF01896">
    <property type="entry name" value="DNA_primase_S"/>
    <property type="match status" value="1"/>
</dbReference>
<organism evidence="11 12">
    <name type="scientific">Malassezia equina</name>
    <dbReference type="NCBI Taxonomy" id="1381935"/>
    <lineage>
        <taxon>Eukaryota</taxon>
        <taxon>Fungi</taxon>
        <taxon>Dikarya</taxon>
        <taxon>Basidiomycota</taxon>
        <taxon>Ustilaginomycotina</taxon>
        <taxon>Malasseziomycetes</taxon>
        <taxon>Malasseziales</taxon>
        <taxon>Malasseziaceae</taxon>
        <taxon>Malassezia</taxon>
    </lineage>
</organism>
<proteinExistence type="inferred from homology"/>
<keyword evidence="3 10" id="KW-0639">Primosome</keyword>
<dbReference type="InterPro" id="IPR014052">
    <property type="entry name" value="DNA_primase_ssu_euk/arc"/>
</dbReference>
<dbReference type="GO" id="GO:0006269">
    <property type="term" value="P:DNA replication, synthesis of primer"/>
    <property type="evidence" value="ECO:0007669"/>
    <property type="project" value="UniProtKB-KW"/>
</dbReference>
<dbReference type="Gene3D" id="3.90.920.10">
    <property type="entry name" value="DNA primase, PRIM domain"/>
    <property type="match status" value="1"/>
</dbReference>
<protein>
    <recommendedName>
        <fullName evidence="10">DNA primase</fullName>
        <ecNumber evidence="10">2.7.7.-</ecNumber>
    </recommendedName>
</protein>
<dbReference type="AlphaFoldDB" id="A0AAF0EF14"/>
<evidence type="ECO:0000256" key="7">
    <source>
        <dbReference type="ARBA" id="ARBA00022723"/>
    </source>
</evidence>
<evidence type="ECO:0000256" key="2">
    <source>
        <dbReference type="ARBA" id="ARBA00022478"/>
    </source>
</evidence>
<evidence type="ECO:0000256" key="1">
    <source>
        <dbReference type="ARBA" id="ARBA00009762"/>
    </source>
</evidence>
<reference evidence="11" key="1">
    <citation type="submission" date="2023-03" db="EMBL/GenBank/DDBJ databases">
        <title>Mating type loci evolution in Malassezia.</title>
        <authorList>
            <person name="Coelho M.A."/>
        </authorList>
    </citation>
    <scope>NUCLEOTIDE SEQUENCE</scope>
    <source>
        <strain evidence="11">CBS 12830</strain>
    </source>
</reference>
<comment type="similarity">
    <text evidence="1 10">Belongs to the eukaryotic-type primase small subunit family.</text>
</comment>
<dbReference type="NCBIfam" id="TIGR00335">
    <property type="entry name" value="primase_sml"/>
    <property type="match status" value="1"/>
</dbReference>
<evidence type="ECO:0000256" key="8">
    <source>
        <dbReference type="ARBA" id="ARBA00022833"/>
    </source>
</evidence>
<keyword evidence="6 10" id="KW-0235">DNA replication</keyword>